<sequence>MVSPLAVGRRLAFAVLSVYLVVSLAFLAVAVPPDPQVAYIEHQLYKEGKSQEQVEQAVADYRERRNLDDPLPERYVGWLVGVATLEWGFSYSRGQPVTSVVASSLPYTLLYVLPAMAVSLVGGLLAGLYSATHHRSLFDRLAAGTAYLGFGLPEFWLGQVLLLTVVGGAGGAGVGFDPQAGPLAPTNRLVVGLAGAVLATTLLAGQLRYTRAELLEYVGTDFVKLVRAKGAGSWRVGRHLLRVAAVPLLSLSVTELLGVLVLNVYVVEYVFGIPGLGRVTLTAIQDRDVPLVIGTSLVVALIGVVGNTVQDAGYTLLDPRLGGE</sequence>
<accession>A0ABD5RE26</accession>
<proteinExistence type="inferred from homology"/>
<dbReference type="PANTHER" id="PTHR43163:SF6">
    <property type="entry name" value="DIPEPTIDE TRANSPORT SYSTEM PERMEASE PROTEIN DPPB-RELATED"/>
    <property type="match status" value="1"/>
</dbReference>
<feature type="domain" description="ABC transmembrane type-1" evidence="8">
    <location>
        <begin position="105"/>
        <end position="310"/>
    </location>
</feature>
<dbReference type="GO" id="GO:0005886">
    <property type="term" value="C:plasma membrane"/>
    <property type="evidence" value="ECO:0007669"/>
    <property type="project" value="UniProtKB-SubCell"/>
</dbReference>
<feature type="transmembrane region" description="Helical" evidence="7">
    <location>
        <begin position="289"/>
        <end position="309"/>
    </location>
</feature>
<keyword evidence="10" id="KW-1185">Reference proteome</keyword>
<keyword evidence="4 7" id="KW-0812">Transmembrane</keyword>
<feature type="transmembrane region" description="Helical" evidence="7">
    <location>
        <begin position="104"/>
        <end position="129"/>
    </location>
</feature>
<evidence type="ECO:0000256" key="2">
    <source>
        <dbReference type="ARBA" id="ARBA00022448"/>
    </source>
</evidence>
<evidence type="ECO:0000256" key="5">
    <source>
        <dbReference type="ARBA" id="ARBA00022989"/>
    </source>
</evidence>
<comment type="similarity">
    <text evidence="7">Belongs to the binding-protein-dependent transport system permease family.</text>
</comment>
<dbReference type="Gene3D" id="1.10.3720.10">
    <property type="entry name" value="MetI-like"/>
    <property type="match status" value="1"/>
</dbReference>
<dbReference type="CDD" id="cd06261">
    <property type="entry name" value="TM_PBP2"/>
    <property type="match status" value="1"/>
</dbReference>
<evidence type="ECO:0000256" key="1">
    <source>
        <dbReference type="ARBA" id="ARBA00004651"/>
    </source>
</evidence>
<dbReference type="InterPro" id="IPR000515">
    <property type="entry name" value="MetI-like"/>
</dbReference>
<keyword evidence="2 7" id="KW-0813">Transport</keyword>
<dbReference type="Proteomes" id="UP001596201">
    <property type="component" value="Unassembled WGS sequence"/>
</dbReference>
<feature type="transmembrane region" description="Helical" evidence="7">
    <location>
        <begin position="12"/>
        <end position="31"/>
    </location>
</feature>
<evidence type="ECO:0000256" key="3">
    <source>
        <dbReference type="ARBA" id="ARBA00022475"/>
    </source>
</evidence>
<name>A0ABD5RE26_9EURY</name>
<comment type="subcellular location">
    <subcellularLocation>
        <location evidence="1 7">Cell membrane</location>
        <topology evidence="1 7">Multi-pass membrane protein</topology>
    </subcellularLocation>
</comment>
<dbReference type="PROSITE" id="PS50928">
    <property type="entry name" value="ABC_TM1"/>
    <property type="match status" value="1"/>
</dbReference>
<dbReference type="AlphaFoldDB" id="A0ABD5RE26"/>
<comment type="caution">
    <text evidence="9">The sequence shown here is derived from an EMBL/GenBank/DDBJ whole genome shotgun (WGS) entry which is preliminary data.</text>
</comment>
<gene>
    <name evidence="9" type="ORF">ACFPJ5_14070</name>
</gene>
<reference evidence="9 10" key="1">
    <citation type="journal article" date="2019" name="Int. J. Syst. Evol. Microbiol.">
        <title>The Global Catalogue of Microorganisms (GCM) 10K type strain sequencing project: providing services to taxonomists for standard genome sequencing and annotation.</title>
        <authorList>
            <consortium name="The Broad Institute Genomics Platform"/>
            <consortium name="The Broad Institute Genome Sequencing Center for Infectious Disease"/>
            <person name="Wu L."/>
            <person name="Ma J."/>
        </authorList>
    </citation>
    <scope>NUCLEOTIDE SEQUENCE [LARGE SCALE GENOMIC DNA]</scope>
    <source>
        <strain evidence="9 10">CGMCC 1.12237</strain>
    </source>
</reference>
<dbReference type="RefSeq" id="WP_227230295.1">
    <property type="nucleotide sequence ID" value="NZ_JAJCVJ010000002.1"/>
</dbReference>
<organism evidence="9 10">
    <name type="scientific">Salinirubrum litoreum</name>
    <dbReference type="NCBI Taxonomy" id="1126234"/>
    <lineage>
        <taxon>Archaea</taxon>
        <taxon>Methanobacteriati</taxon>
        <taxon>Methanobacteriota</taxon>
        <taxon>Stenosarchaea group</taxon>
        <taxon>Halobacteria</taxon>
        <taxon>Halobacteriales</taxon>
        <taxon>Haloferacaceae</taxon>
        <taxon>Salinirubrum</taxon>
    </lineage>
</organism>
<dbReference type="SUPFAM" id="SSF161098">
    <property type="entry name" value="MetI-like"/>
    <property type="match status" value="1"/>
</dbReference>
<keyword evidence="3" id="KW-1003">Cell membrane</keyword>
<protein>
    <submittedName>
        <fullName evidence="9">ABC transporter permease</fullName>
    </submittedName>
</protein>
<feature type="transmembrane region" description="Helical" evidence="7">
    <location>
        <begin position="188"/>
        <end position="207"/>
    </location>
</feature>
<dbReference type="EMBL" id="JBHSKX010000002">
    <property type="protein sequence ID" value="MFC5368058.1"/>
    <property type="molecule type" value="Genomic_DNA"/>
</dbReference>
<evidence type="ECO:0000256" key="6">
    <source>
        <dbReference type="ARBA" id="ARBA00023136"/>
    </source>
</evidence>
<dbReference type="Pfam" id="PF00528">
    <property type="entry name" value="BPD_transp_1"/>
    <property type="match status" value="1"/>
</dbReference>
<keyword evidence="5 7" id="KW-1133">Transmembrane helix</keyword>
<evidence type="ECO:0000256" key="7">
    <source>
        <dbReference type="RuleBase" id="RU363032"/>
    </source>
</evidence>
<evidence type="ECO:0000256" key="4">
    <source>
        <dbReference type="ARBA" id="ARBA00022692"/>
    </source>
</evidence>
<evidence type="ECO:0000313" key="9">
    <source>
        <dbReference type="EMBL" id="MFC5368058.1"/>
    </source>
</evidence>
<feature type="transmembrane region" description="Helical" evidence="7">
    <location>
        <begin position="256"/>
        <end position="277"/>
    </location>
</feature>
<keyword evidence="6 7" id="KW-0472">Membrane</keyword>
<evidence type="ECO:0000259" key="8">
    <source>
        <dbReference type="PROSITE" id="PS50928"/>
    </source>
</evidence>
<dbReference type="InterPro" id="IPR035906">
    <property type="entry name" value="MetI-like_sf"/>
</dbReference>
<dbReference type="PANTHER" id="PTHR43163">
    <property type="entry name" value="DIPEPTIDE TRANSPORT SYSTEM PERMEASE PROTEIN DPPB-RELATED"/>
    <property type="match status" value="1"/>
</dbReference>
<evidence type="ECO:0000313" key="10">
    <source>
        <dbReference type="Proteomes" id="UP001596201"/>
    </source>
</evidence>